<name>A0ABU4CK28_RHOJO</name>
<dbReference type="PANTHER" id="PTHR11895:SF7">
    <property type="entry name" value="GLUTAMYL-TRNA(GLN) AMIDOTRANSFERASE SUBUNIT A, MITOCHONDRIAL"/>
    <property type="match status" value="1"/>
</dbReference>
<feature type="domain" description="Amidase" evidence="4">
    <location>
        <begin position="25"/>
        <end position="450"/>
    </location>
</feature>
<dbReference type="Gene3D" id="3.90.1300.10">
    <property type="entry name" value="Amidase signature (AS) domain"/>
    <property type="match status" value="1"/>
</dbReference>
<proteinExistence type="inferred from homology"/>
<dbReference type="EC" id="3.5.1.4" evidence="3"/>
<evidence type="ECO:0000313" key="6">
    <source>
        <dbReference type="Proteomes" id="UP001185737"/>
    </source>
</evidence>
<gene>
    <name evidence="5" type="ORF">R3Q59_25835</name>
</gene>
<accession>A0ABU4CK28</accession>
<dbReference type="Pfam" id="PF01425">
    <property type="entry name" value="Amidase"/>
    <property type="match status" value="1"/>
</dbReference>
<evidence type="ECO:0000256" key="2">
    <source>
        <dbReference type="ARBA" id="ARBA00009199"/>
    </source>
</evidence>
<evidence type="ECO:0000259" key="4">
    <source>
        <dbReference type="Pfam" id="PF01425"/>
    </source>
</evidence>
<dbReference type="InterPro" id="IPR036928">
    <property type="entry name" value="AS_sf"/>
</dbReference>
<comment type="catalytic activity">
    <reaction evidence="1">
        <text>a monocarboxylic acid amide + H2O = a monocarboxylate + NH4(+)</text>
        <dbReference type="Rhea" id="RHEA:12020"/>
        <dbReference type="ChEBI" id="CHEBI:15377"/>
        <dbReference type="ChEBI" id="CHEBI:28938"/>
        <dbReference type="ChEBI" id="CHEBI:35757"/>
        <dbReference type="ChEBI" id="CHEBI:83628"/>
        <dbReference type="EC" id="3.5.1.4"/>
    </reaction>
</comment>
<organism evidence="5 6">
    <name type="scientific">Rhodococcus jostii</name>
    <dbReference type="NCBI Taxonomy" id="132919"/>
    <lineage>
        <taxon>Bacteria</taxon>
        <taxon>Bacillati</taxon>
        <taxon>Actinomycetota</taxon>
        <taxon>Actinomycetes</taxon>
        <taxon>Mycobacteriales</taxon>
        <taxon>Nocardiaceae</taxon>
        <taxon>Rhodococcus</taxon>
    </lineage>
</organism>
<dbReference type="RefSeq" id="WP_283351599.1">
    <property type="nucleotide sequence ID" value="NZ_JAWLKA010000016.1"/>
</dbReference>
<reference evidence="5 6" key="1">
    <citation type="submission" date="2023-10" db="EMBL/GenBank/DDBJ databases">
        <title>Development of a sustainable strategy for remediation of hydrocarbon-contaminated territories based on the waste exchange concept.</title>
        <authorList>
            <person name="Krivoruchko A."/>
        </authorList>
    </citation>
    <scope>NUCLEOTIDE SEQUENCE [LARGE SCALE GENOMIC DNA]</scope>
    <source>
        <strain evidence="5 6">IEGM 60</strain>
    </source>
</reference>
<evidence type="ECO:0000256" key="1">
    <source>
        <dbReference type="ARBA" id="ARBA00001311"/>
    </source>
</evidence>
<comment type="caution">
    <text evidence="5">The sequence shown here is derived from an EMBL/GenBank/DDBJ whole genome shotgun (WGS) entry which is preliminary data.</text>
</comment>
<comment type="similarity">
    <text evidence="2">Belongs to the amidase family.</text>
</comment>
<dbReference type="PANTHER" id="PTHR11895">
    <property type="entry name" value="TRANSAMIDASE"/>
    <property type="match status" value="1"/>
</dbReference>
<dbReference type="SUPFAM" id="SSF75304">
    <property type="entry name" value="Amidase signature (AS) enzymes"/>
    <property type="match status" value="1"/>
</dbReference>
<evidence type="ECO:0000313" key="5">
    <source>
        <dbReference type="EMBL" id="MDV6283917.1"/>
    </source>
</evidence>
<dbReference type="InterPro" id="IPR000120">
    <property type="entry name" value="Amidase"/>
</dbReference>
<keyword evidence="6" id="KW-1185">Reference proteome</keyword>
<dbReference type="Proteomes" id="UP001185737">
    <property type="component" value="Unassembled WGS sequence"/>
</dbReference>
<sequence length="467" mass="49521">MSDFAFTAVSDLAAMIHAKALSPTELVEHFLDRIDKHNPDINAVVSLDADRSRAEAATATGNIARGITVGPLTGIPVVVKDLENARGFPTSRGTKAFCLGPDAVADSIHVARLRSAGAIVIGKTNAPPMGAAIHTDNDAFGTTRNPWNPMASAGGSSGGSAAAVAAGLAPLATAGDGGGSTRIPAALCGIVGLKPTRGRIPAASPAWTHHSCPTPMGRSVRDTALHLDIVAGYHPADTFSVPDPGYSYRGALDRPSPRLRVGVNRTFGVANPHPDILHAVERATQSLRSLGHQVMDDNTALPGAETFPASLQLRQQILAYIRFTAVRDEFDSRPEDFEPWFAAILDRGRATTLDDLARYWEYRSRLDVWAADLFEPYDLLLTPTTPTTAWPAEGPDMSAALRDRTIPITYTSVFNDTGNPAISIPMGLSADGLPCAVQLIAPHHRDDLLLQVGAALEREAGQLRPPL</sequence>
<evidence type="ECO:0000256" key="3">
    <source>
        <dbReference type="ARBA" id="ARBA00012922"/>
    </source>
</evidence>
<dbReference type="InterPro" id="IPR023631">
    <property type="entry name" value="Amidase_dom"/>
</dbReference>
<protein>
    <recommendedName>
        <fullName evidence="3">amidase</fullName>
        <ecNumber evidence="3">3.5.1.4</ecNumber>
    </recommendedName>
</protein>
<dbReference type="EMBL" id="JAWLKA010000016">
    <property type="protein sequence ID" value="MDV6283917.1"/>
    <property type="molecule type" value="Genomic_DNA"/>
</dbReference>